<keyword evidence="2" id="KW-1185">Reference proteome</keyword>
<comment type="caution">
    <text evidence="1">The sequence shown here is derived from an EMBL/GenBank/DDBJ whole genome shotgun (WGS) entry which is preliminary data.</text>
</comment>
<dbReference type="Proteomes" id="UP001174694">
    <property type="component" value="Unassembled WGS sequence"/>
</dbReference>
<gene>
    <name evidence="1" type="ORF">NKR23_g12552</name>
</gene>
<protein>
    <submittedName>
        <fullName evidence="1">Uncharacterized protein</fullName>
    </submittedName>
</protein>
<evidence type="ECO:0000313" key="2">
    <source>
        <dbReference type="Proteomes" id="UP001174694"/>
    </source>
</evidence>
<evidence type="ECO:0000313" key="1">
    <source>
        <dbReference type="EMBL" id="KAJ9129366.1"/>
    </source>
</evidence>
<sequence length="66" mass="6958">THIRDLGACNDHTSAFYCRTAGTSCIEVRGSVASPTFTFFLRQGSQAAEARGLLLETRVKPGAGGV</sequence>
<reference evidence="1" key="1">
    <citation type="submission" date="2022-07" db="EMBL/GenBank/DDBJ databases">
        <title>Fungi with potential for degradation of polypropylene.</title>
        <authorList>
            <person name="Gostincar C."/>
        </authorList>
    </citation>
    <scope>NUCLEOTIDE SEQUENCE</scope>
    <source>
        <strain evidence="1">EXF-13308</strain>
    </source>
</reference>
<proteinExistence type="predicted"/>
<dbReference type="EMBL" id="JANBVO010000221">
    <property type="protein sequence ID" value="KAJ9129366.1"/>
    <property type="molecule type" value="Genomic_DNA"/>
</dbReference>
<name>A0AA38R8I3_9PEZI</name>
<dbReference type="AlphaFoldDB" id="A0AA38R8I3"/>
<feature type="non-terminal residue" evidence="1">
    <location>
        <position position="1"/>
    </location>
</feature>
<organism evidence="1 2">
    <name type="scientific">Pleurostoma richardsiae</name>
    <dbReference type="NCBI Taxonomy" id="41990"/>
    <lineage>
        <taxon>Eukaryota</taxon>
        <taxon>Fungi</taxon>
        <taxon>Dikarya</taxon>
        <taxon>Ascomycota</taxon>
        <taxon>Pezizomycotina</taxon>
        <taxon>Sordariomycetes</taxon>
        <taxon>Sordariomycetidae</taxon>
        <taxon>Calosphaeriales</taxon>
        <taxon>Pleurostomataceae</taxon>
        <taxon>Pleurostoma</taxon>
    </lineage>
</organism>
<accession>A0AA38R8I3</accession>